<evidence type="ECO:0000259" key="3">
    <source>
        <dbReference type="PROSITE" id="PS51123"/>
    </source>
</evidence>
<dbReference type="GO" id="GO:0016020">
    <property type="term" value="C:membrane"/>
    <property type="evidence" value="ECO:0007669"/>
    <property type="project" value="UniProtKB-UniRule"/>
</dbReference>
<dbReference type="PANTHER" id="PTHR30329">
    <property type="entry name" value="STATOR ELEMENT OF FLAGELLAR MOTOR COMPLEX"/>
    <property type="match status" value="1"/>
</dbReference>
<dbReference type="PANTHER" id="PTHR30329:SF21">
    <property type="entry name" value="LIPOPROTEIN YIAD-RELATED"/>
    <property type="match status" value="1"/>
</dbReference>
<sequence>MIDFAESALSRGYAAGKVARRLALRSGTALRGVAAHPVRRAMAVAAIVAVAGCSGDVQRPSAQASAQASGQASGQAAAQSAEKSAGDAAGTAAGAAAASSGASPDINSVPTTIPQPQDVSIDGVQPGLVADRANAQYTDETLTAPEQSVARPAAPVAPTQGAAAQTAPVQAGAVPAPQAPAVIQQPLPGAGGQIQAPQMAASGLPAGGQTFQGYAGTPQPGSKPFGGGAAYAPGTQAAYSSVPTAGGQVMVDYSSVASGGTYGYASYGGYLRQNPAQAYYRSPYGAAPAGYGLQPAVPGVTPGVVPGAYGYQPMGFQPYAPPVAVPPLPPAGQPVGIVYFNNGSARLSRDDNRVIQQVAEMQRYYGGVIRIVGHASQRTGNMDYFRQGEVNYKVSADRANSVARAFTKAGVPGHLVQVAAAGAVNPVSLETMPAGEANNRRVEIFLSAY</sequence>
<dbReference type="CDD" id="cd07185">
    <property type="entry name" value="OmpA_C-like"/>
    <property type="match status" value="1"/>
</dbReference>
<dbReference type="PROSITE" id="PS51123">
    <property type="entry name" value="OMPA_2"/>
    <property type="match status" value="1"/>
</dbReference>
<keyword evidence="1" id="KW-0472">Membrane</keyword>
<protein>
    <submittedName>
        <fullName evidence="4">OmpA family protein</fullName>
    </submittedName>
</protein>
<keyword evidence="5" id="KW-1185">Reference proteome</keyword>
<dbReference type="Proteomes" id="UP000295783">
    <property type="component" value="Unassembled WGS sequence"/>
</dbReference>
<dbReference type="OrthoDB" id="8438623at2"/>
<evidence type="ECO:0000313" key="5">
    <source>
        <dbReference type="Proteomes" id="UP000295783"/>
    </source>
</evidence>
<evidence type="ECO:0000313" key="4">
    <source>
        <dbReference type="EMBL" id="TDQ83174.1"/>
    </source>
</evidence>
<evidence type="ECO:0000256" key="1">
    <source>
        <dbReference type="PROSITE-ProRule" id="PRU00473"/>
    </source>
</evidence>
<dbReference type="AlphaFoldDB" id="A0A4R6WPQ8"/>
<dbReference type="SUPFAM" id="SSF103088">
    <property type="entry name" value="OmpA-like"/>
    <property type="match status" value="1"/>
</dbReference>
<dbReference type="InterPro" id="IPR050330">
    <property type="entry name" value="Bact_OuterMem_StrucFunc"/>
</dbReference>
<gene>
    <name evidence="4" type="ORF">A8950_1459</name>
</gene>
<comment type="caution">
    <text evidence="4">The sequence shown here is derived from an EMBL/GenBank/DDBJ whole genome shotgun (WGS) entry which is preliminary data.</text>
</comment>
<evidence type="ECO:0000256" key="2">
    <source>
        <dbReference type="SAM" id="MobiDB-lite"/>
    </source>
</evidence>
<dbReference type="InterPro" id="IPR036737">
    <property type="entry name" value="OmpA-like_sf"/>
</dbReference>
<reference evidence="4 5" key="1">
    <citation type="submission" date="2019-03" db="EMBL/GenBank/DDBJ databases">
        <title>Genomic Encyclopedia of Type Strains, Phase III (KMG-III): the genomes of soil and plant-associated and newly described type strains.</title>
        <authorList>
            <person name="Whitman W."/>
        </authorList>
    </citation>
    <scope>NUCLEOTIDE SEQUENCE [LARGE SCALE GENOMIC DNA]</scope>
    <source>
        <strain evidence="4 5">CGMCC 1.7660</strain>
    </source>
</reference>
<dbReference type="Pfam" id="PF00691">
    <property type="entry name" value="OmpA"/>
    <property type="match status" value="1"/>
</dbReference>
<feature type="domain" description="OmpA-like" evidence="3">
    <location>
        <begin position="331"/>
        <end position="449"/>
    </location>
</feature>
<feature type="region of interest" description="Disordered" evidence="2">
    <location>
        <begin position="143"/>
        <end position="171"/>
    </location>
</feature>
<dbReference type="RefSeq" id="WP_133612954.1">
    <property type="nucleotide sequence ID" value="NZ_SNYW01000007.1"/>
</dbReference>
<proteinExistence type="predicted"/>
<feature type="compositionally biased region" description="Polar residues" evidence="2">
    <location>
        <begin position="105"/>
        <end position="118"/>
    </location>
</feature>
<organism evidence="4 5">
    <name type="scientific">Dongia mobilis</name>
    <dbReference type="NCBI Taxonomy" id="578943"/>
    <lineage>
        <taxon>Bacteria</taxon>
        <taxon>Pseudomonadati</taxon>
        <taxon>Pseudomonadota</taxon>
        <taxon>Alphaproteobacteria</taxon>
        <taxon>Rhodospirillales</taxon>
        <taxon>Dongiaceae</taxon>
        <taxon>Dongia</taxon>
    </lineage>
</organism>
<feature type="compositionally biased region" description="Low complexity" evidence="2">
    <location>
        <begin position="152"/>
        <end position="171"/>
    </location>
</feature>
<name>A0A4R6WPQ8_9PROT</name>
<feature type="region of interest" description="Disordered" evidence="2">
    <location>
        <begin position="200"/>
        <end position="220"/>
    </location>
</feature>
<dbReference type="InterPro" id="IPR006665">
    <property type="entry name" value="OmpA-like"/>
</dbReference>
<dbReference type="EMBL" id="SNYW01000007">
    <property type="protein sequence ID" value="TDQ83174.1"/>
    <property type="molecule type" value="Genomic_DNA"/>
</dbReference>
<dbReference type="Gene3D" id="3.30.1330.60">
    <property type="entry name" value="OmpA-like domain"/>
    <property type="match status" value="1"/>
</dbReference>
<feature type="region of interest" description="Disordered" evidence="2">
    <location>
        <begin position="96"/>
        <end position="123"/>
    </location>
</feature>
<accession>A0A4R6WPQ8</accession>